<dbReference type="PhylomeDB" id="A7SZB4"/>
<dbReference type="InterPro" id="IPR058669">
    <property type="entry name" value="TPR_IPO7/11-like"/>
</dbReference>
<evidence type="ECO:0000313" key="7">
    <source>
        <dbReference type="Proteomes" id="UP000001593"/>
    </source>
</evidence>
<evidence type="ECO:0000256" key="2">
    <source>
        <dbReference type="ARBA" id="ARBA00007991"/>
    </source>
</evidence>
<dbReference type="STRING" id="45351.A7SZB4"/>
<reference evidence="6 7" key="1">
    <citation type="journal article" date="2007" name="Science">
        <title>Sea anemone genome reveals ancestral eumetazoan gene repertoire and genomic organization.</title>
        <authorList>
            <person name="Putnam N.H."/>
            <person name="Srivastava M."/>
            <person name="Hellsten U."/>
            <person name="Dirks B."/>
            <person name="Chapman J."/>
            <person name="Salamov A."/>
            <person name="Terry A."/>
            <person name="Shapiro H."/>
            <person name="Lindquist E."/>
            <person name="Kapitonov V.V."/>
            <person name="Jurka J."/>
            <person name="Genikhovich G."/>
            <person name="Grigoriev I.V."/>
            <person name="Lucas S.M."/>
            <person name="Steele R.E."/>
            <person name="Finnerty J.R."/>
            <person name="Technau U."/>
            <person name="Martindale M.Q."/>
            <person name="Rokhsar D.S."/>
        </authorList>
    </citation>
    <scope>NUCLEOTIDE SEQUENCE [LARGE SCALE GENOMIC DNA]</scope>
    <source>
        <strain evidence="7">CH2 X CH6</strain>
    </source>
</reference>
<dbReference type="Gene3D" id="1.25.10.10">
    <property type="entry name" value="Leucine-rich Repeat Variant"/>
    <property type="match status" value="1"/>
</dbReference>
<comment type="similarity">
    <text evidence="2">Belongs to the importin beta family.</text>
</comment>
<comment type="subcellular location">
    <subcellularLocation>
        <location evidence="1">Nucleus</location>
    </subcellularLocation>
</comment>
<evidence type="ECO:0000256" key="1">
    <source>
        <dbReference type="ARBA" id="ARBA00004123"/>
    </source>
</evidence>
<dbReference type="Pfam" id="PF25758">
    <property type="entry name" value="TPR_IPO11"/>
    <property type="match status" value="1"/>
</dbReference>
<gene>
    <name evidence="6" type="ORF">NEMVEDRAFT_v1g248196</name>
</gene>
<evidence type="ECO:0000259" key="5">
    <source>
        <dbReference type="PROSITE" id="PS50166"/>
    </source>
</evidence>
<proteinExistence type="inferred from homology"/>
<dbReference type="PANTHER" id="PTHR10997">
    <property type="entry name" value="IMPORTIN-7, 8, 11"/>
    <property type="match status" value="1"/>
</dbReference>
<dbReference type="Pfam" id="PF03810">
    <property type="entry name" value="IBN_N"/>
    <property type="match status" value="1"/>
</dbReference>
<dbReference type="eggNOG" id="KOG1993">
    <property type="taxonomic scope" value="Eukaryota"/>
</dbReference>
<evidence type="ECO:0000256" key="3">
    <source>
        <dbReference type="ARBA" id="ARBA00022448"/>
    </source>
</evidence>
<dbReference type="GO" id="GO:0005829">
    <property type="term" value="C:cytosol"/>
    <property type="evidence" value="ECO:0000318"/>
    <property type="project" value="GO_Central"/>
</dbReference>
<feature type="domain" description="Importin N-terminal" evidence="5">
    <location>
        <begin position="30"/>
        <end position="102"/>
    </location>
</feature>
<dbReference type="InterPro" id="IPR016024">
    <property type="entry name" value="ARM-type_fold"/>
</dbReference>
<keyword evidence="7" id="KW-1185">Reference proteome</keyword>
<organism evidence="6 7">
    <name type="scientific">Nematostella vectensis</name>
    <name type="common">Starlet sea anemone</name>
    <dbReference type="NCBI Taxonomy" id="45351"/>
    <lineage>
        <taxon>Eukaryota</taxon>
        <taxon>Metazoa</taxon>
        <taxon>Cnidaria</taxon>
        <taxon>Anthozoa</taxon>
        <taxon>Hexacorallia</taxon>
        <taxon>Actiniaria</taxon>
        <taxon>Edwardsiidae</taxon>
        <taxon>Nematostella</taxon>
    </lineage>
</organism>
<evidence type="ECO:0000313" key="6">
    <source>
        <dbReference type="EMBL" id="EDO30947.1"/>
    </source>
</evidence>
<dbReference type="SMART" id="SM00913">
    <property type="entry name" value="IBN_N"/>
    <property type="match status" value="1"/>
</dbReference>
<dbReference type="PANTHER" id="PTHR10997:SF7">
    <property type="entry name" value="IMPORTIN-11"/>
    <property type="match status" value="1"/>
</dbReference>
<keyword evidence="3" id="KW-0813">Transport</keyword>
<accession>A7SZB4</accession>
<protein>
    <recommendedName>
        <fullName evidence="5">Importin N-terminal domain-containing protein</fullName>
    </recommendedName>
</protein>
<dbReference type="InParanoid" id="A7SZB4"/>
<dbReference type="InterPro" id="IPR001494">
    <property type="entry name" value="Importin-beta_N"/>
</dbReference>
<dbReference type="GO" id="GO:0006606">
    <property type="term" value="P:protein import into nucleus"/>
    <property type="evidence" value="ECO:0000318"/>
    <property type="project" value="GO_Central"/>
</dbReference>
<dbReference type="GO" id="GO:0031267">
    <property type="term" value="F:small GTPase binding"/>
    <property type="evidence" value="ECO:0007669"/>
    <property type="project" value="InterPro"/>
</dbReference>
<dbReference type="SUPFAM" id="SSF48371">
    <property type="entry name" value="ARM repeat"/>
    <property type="match status" value="1"/>
</dbReference>
<dbReference type="Proteomes" id="UP000001593">
    <property type="component" value="Unassembled WGS sequence"/>
</dbReference>
<dbReference type="OMA" id="SFHYVFH"/>
<name>A7SZB4_NEMVE</name>
<dbReference type="GO" id="GO:0005635">
    <property type="term" value="C:nuclear envelope"/>
    <property type="evidence" value="ECO:0000318"/>
    <property type="project" value="GO_Central"/>
</dbReference>
<sequence>MEGYGPLGVDIVLEVLRQGSSQVPGLLRPAEQRLHEWERHCGFYQTLMQIFSNRSVDVNIRWLAVLYIKNGIDRYWRKTAPNALPEEEKLVIKQQLLLSIDEPVHQIATQVAVVISKIARVELKCWPELFPALFESVRSPLHLVQHNSLLILNHVTKMLASKRLAMDRQMFRELSNSIYGHILDLWKAHSAQFFDKAQRHEEHLEEALQLSVLSAKVLRKLTVQGTREFSSDSLQTVFLNAIFEKIRLCLEYRNQIQHNTKLVKMLEKTVKLLSKTLLETQEHHPASFVPLLKQSLEFAANYVFSEEAGVLTFETLLVQCCNIMRAILRCETYRPPKEIKDDSSQNILAAHQTKMSFFTPSVLTEIINRIIMHYFLLNHNELDNWESDPEDYINEEVGESWRYQLRPSIENLYLTLFAEYRSIVTPVVVNLIKTVQASPDTEDMNVLLQKDAVYTAAGLASYNLFEELDFDNWFTYHLRREMHNKSPRFKLLRRRVPWLVGQWVNVKLTASVRPLLYESLLLLMQKDEDLVYMEGSFTSLYNLLRDVSECDTKMHILHVVSLLIERVGSNVRLQVNSLISYLPHLWQESEQHNMLRCAILATLSHLVQGLEGDCASLEHFLLPVIHLATDVTQPPHVYLLEDGLELWQKTLENVPSVSRDLLHLYNNMPSLLELGTENLRTCFGIIERYVLLSGKEFLEVVETIVKSYPSGGVQLMEPVLVKVFNEVFKDEEYTPLLVVYLCIFGEIILRNSSYFSSFINSMATATGKQSDELLGKFLDIWLEKLDAMTRLERRKLTAMGLASLLPVNTKSVTDRFAVILDAAVDVLHEIHRCEDGVYTEQSQWNLKLYQLSMCDPVHRIPMWQFVRDKVHESQAVHGEAHFHALMECMDSGVAQQLFSFINH</sequence>
<dbReference type="InterPro" id="IPR011989">
    <property type="entry name" value="ARM-like"/>
</dbReference>
<keyword evidence="4" id="KW-0539">Nucleus</keyword>
<evidence type="ECO:0000256" key="4">
    <source>
        <dbReference type="ARBA" id="ARBA00023242"/>
    </source>
</evidence>
<dbReference type="AlphaFoldDB" id="A7SZB4"/>
<dbReference type="HOGENOM" id="CLU_003886_0_0_1"/>
<dbReference type="PROSITE" id="PS50166">
    <property type="entry name" value="IMPORTIN_B_NT"/>
    <property type="match status" value="1"/>
</dbReference>
<dbReference type="EMBL" id="DS469959">
    <property type="protein sequence ID" value="EDO30947.1"/>
    <property type="molecule type" value="Genomic_DNA"/>
</dbReference>